<dbReference type="PANTHER" id="PTHR24002">
    <property type="entry name" value="SOLUTE CARRIER FAMILY 22 MEMBER 18"/>
    <property type="match status" value="1"/>
</dbReference>
<protein>
    <submittedName>
        <fullName evidence="4">MFS domain-containing protein</fullName>
    </submittedName>
</protein>
<dbReference type="InterPro" id="IPR011701">
    <property type="entry name" value="MFS"/>
</dbReference>
<name>A0A183IYL2_9BILA</name>
<dbReference type="PANTHER" id="PTHR24002:SF3">
    <property type="entry name" value="SOLUTE CARRIER FAMILY 22 MEMBER 18"/>
    <property type="match status" value="1"/>
</dbReference>
<dbReference type="GO" id="GO:0022857">
    <property type="term" value="F:transmembrane transporter activity"/>
    <property type="evidence" value="ECO:0007669"/>
    <property type="project" value="InterPro"/>
</dbReference>
<dbReference type="Gene3D" id="1.20.1250.20">
    <property type="entry name" value="MFS general substrate transporter like domains"/>
    <property type="match status" value="1"/>
</dbReference>
<dbReference type="Pfam" id="PF07690">
    <property type="entry name" value="MFS_1"/>
    <property type="match status" value="1"/>
</dbReference>
<accession>A0A183IYL2</accession>
<keyword evidence="1" id="KW-1133">Transmembrane helix</keyword>
<keyword evidence="1" id="KW-0472">Membrane</keyword>
<keyword evidence="3" id="KW-1185">Reference proteome</keyword>
<reference evidence="4" key="1">
    <citation type="submission" date="2016-06" db="UniProtKB">
        <authorList>
            <consortium name="WormBaseParasite"/>
        </authorList>
    </citation>
    <scope>IDENTIFICATION</scope>
</reference>
<evidence type="ECO:0000313" key="4">
    <source>
        <dbReference type="WBParaSite" id="SBAD_0000902301-mRNA-1"/>
    </source>
</evidence>
<feature type="transmembrane region" description="Helical" evidence="1">
    <location>
        <begin position="110"/>
        <end position="128"/>
    </location>
</feature>
<feature type="transmembrane region" description="Helical" evidence="1">
    <location>
        <begin position="428"/>
        <end position="446"/>
    </location>
</feature>
<evidence type="ECO:0000256" key="1">
    <source>
        <dbReference type="SAM" id="Phobius"/>
    </source>
</evidence>
<dbReference type="SUPFAM" id="SSF103473">
    <property type="entry name" value="MFS general substrate transporter"/>
    <property type="match status" value="1"/>
</dbReference>
<proteinExistence type="predicted"/>
<feature type="transmembrane region" description="Helical" evidence="1">
    <location>
        <begin position="226"/>
        <end position="246"/>
    </location>
</feature>
<feature type="transmembrane region" description="Helical" evidence="1">
    <location>
        <begin position="73"/>
        <end position="90"/>
    </location>
</feature>
<dbReference type="AlphaFoldDB" id="A0A183IYL2"/>
<dbReference type="EMBL" id="UZAM01011883">
    <property type="protein sequence ID" value="VDP18792.1"/>
    <property type="molecule type" value="Genomic_DNA"/>
</dbReference>
<reference evidence="2" key="2">
    <citation type="submission" date="2018-11" db="EMBL/GenBank/DDBJ databases">
        <authorList>
            <consortium name="Pathogen Informatics"/>
        </authorList>
    </citation>
    <scope>NUCLEOTIDE SEQUENCE [LARGE SCALE GENOMIC DNA]</scope>
</reference>
<evidence type="ECO:0000313" key="3">
    <source>
        <dbReference type="Proteomes" id="UP000270296"/>
    </source>
</evidence>
<dbReference type="OrthoDB" id="5915550at2759"/>
<keyword evidence="1" id="KW-0812">Transmembrane</keyword>
<gene>
    <name evidence="2" type="ORF">SBAD_LOCUS8710</name>
</gene>
<feature type="transmembrane region" description="Helical" evidence="1">
    <location>
        <begin position="135"/>
        <end position="154"/>
    </location>
</feature>
<evidence type="ECO:0000313" key="2">
    <source>
        <dbReference type="EMBL" id="VDP18792.1"/>
    </source>
</evidence>
<organism evidence="4">
    <name type="scientific">Soboliphyme baturini</name>
    <dbReference type="NCBI Taxonomy" id="241478"/>
    <lineage>
        <taxon>Eukaryota</taxon>
        <taxon>Metazoa</taxon>
        <taxon>Ecdysozoa</taxon>
        <taxon>Nematoda</taxon>
        <taxon>Enoplea</taxon>
        <taxon>Dorylaimia</taxon>
        <taxon>Dioctophymatida</taxon>
        <taxon>Dioctophymatoidea</taxon>
        <taxon>Soboliphymatidae</taxon>
        <taxon>Soboliphyme</taxon>
    </lineage>
</organism>
<feature type="transmembrane region" description="Helical" evidence="1">
    <location>
        <begin position="310"/>
        <end position="328"/>
    </location>
</feature>
<sequence>MPIESLGVEGNRFGGDRPHDDCTCTSSVSFSSSSLRVAGGDTKSLQPPVGVVHRCSTSTYPQLMPMQSKGRKIVYVCLAAAVWHIGMQWANLLFPYLQWEVHPPLDMVDIGVIHAVGSLSNMVGAFMIGEVIDNYGCQLCFFLSAIVTGGYYVLLSQVTSYHGFLLAQTLRIGFHFDHITEIFISTVTTESERTAALLKMGLPIGVSTIVGPWVAGRLTVAYNLRFAQFVNGVFTTVGILPIIYLISDVHGVPRIHLSKLRFHNYLSMLSNDRLLKCVAMRASLLVPLICYEMVSRQYLIRTFFEKANDATLLFCILGLSILFTNFYAIRKLQQHFKPKFVMQMAVGVLIFSYASLPLISSTLQLIFVMTLQTIGYSVALSEAVSQLTTTVEKSELGKATGLATSLHWLLHCTIPLIAGYVLQTWGHIPLSLGAAVVSGIALYAITEYGQFMNRHMGDLPFMLNY</sequence>
<dbReference type="InterPro" id="IPR036259">
    <property type="entry name" value="MFS_trans_sf"/>
</dbReference>
<dbReference type="Proteomes" id="UP000270296">
    <property type="component" value="Unassembled WGS sequence"/>
</dbReference>
<dbReference type="WBParaSite" id="SBAD_0000902301-mRNA-1">
    <property type="protein sequence ID" value="SBAD_0000902301-mRNA-1"/>
    <property type="gene ID" value="SBAD_0000902301"/>
</dbReference>
<dbReference type="GO" id="GO:0005635">
    <property type="term" value="C:nuclear envelope"/>
    <property type="evidence" value="ECO:0007669"/>
    <property type="project" value="TreeGrafter"/>
</dbReference>